<sequence length="305" mass="34137">MSYSEARPRSVAEERASDHTVGAFLGQLPSDTPVYCYNEQYALDSLFPPPPLIEDFTVVVKSFPPTKLNDIDVNLVAKTEYSTILHVIIITMPSQPREEAVHGFEGLLSILAHNMGVFRKISKLGSTRITLPDRKKQADCSWKPAFQARQFPTVALEAGYTETAAKLQRDMERWIHDSRGQVKMGITIYIKRGSDNIEIKSWAPTSPQPTLDVYIAAHKRQVVDRRVNQQPTLQVTQRILINRGANGNHSIEGGGLIIPFETLLLAQPGQGEGDFIFTTEMLLDEWAVLIWAGIDEVKMAKARSH</sequence>
<keyword evidence="2" id="KW-1185">Reference proteome</keyword>
<name>A0A7H8R3D0_TALRU</name>
<evidence type="ECO:0000313" key="2">
    <source>
        <dbReference type="Proteomes" id="UP000509510"/>
    </source>
</evidence>
<dbReference type="AlphaFoldDB" id="A0A7H8R3D0"/>
<dbReference type="OrthoDB" id="76567at2759"/>
<reference evidence="2" key="1">
    <citation type="submission" date="2020-06" db="EMBL/GenBank/DDBJ databases">
        <title>A chromosome-scale genome assembly of Talaromyces rugulosus W13939.</title>
        <authorList>
            <person name="Wang B."/>
            <person name="Guo L."/>
            <person name="Ye K."/>
            <person name="Wang L."/>
        </authorList>
    </citation>
    <scope>NUCLEOTIDE SEQUENCE [LARGE SCALE GENOMIC DNA]</scope>
    <source>
        <strain evidence="2">W13939</strain>
    </source>
</reference>
<proteinExistence type="predicted"/>
<dbReference type="KEGG" id="trg:TRUGW13939_07948"/>
<protein>
    <submittedName>
        <fullName evidence="1">Uncharacterized protein</fullName>
    </submittedName>
</protein>
<dbReference type="RefSeq" id="XP_035346977.1">
    <property type="nucleotide sequence ID" value="XM_035491084.1"/>
</dbReference>
<accession>A0A7H8R3D0</accession>
<dbReference type="GeneID" id="55995437"/>
<gene>
    <name evidence="1" type="ORF">TRUGW13939_07948</name>
</gene>
<dbReference type="EMBL" id="CP055901">
    <property type="protein sequence ID" value="QKX60802.1"/>
    <property type="molecule type" value="Genomic_DNA"/>
</dbReference>
<dbReference type="Proteomes" id="UP000509510">
    <property type="component" value="Chromosome IV"/>
</dbReference>
<evidence type="ECO:0000313" key="1">
    <source>
        <dbReference type="EMBL" id="QKX60802.1"/>
    </source>
</evidence>
<organism evidence="1 2">
    <name type="scientific">Talaromyces rugulosus</name>
    <name type="common">Penicillium rugulosum</name>
    <dbReference type="NCBI Taxonomy" id="121627"/>
    <lineage>
        <taxon>Eukaryota</taxon>
        <taxon>Fungi</taxon>
        <taxon>Dikarya</taxon>
        <taxon>Ascomycota</taxon>
        <taxon>Pezizomycotina</taxon>
        <taxon>Eurotiomycetes</taxon>
        <taxon>Eurotiomycetidae</taxon>
        <taxon>Eurotiales</taxon>
        <taxon>Trichocomaceae</taxon>
        <taxon>Talaromyces</taxon>
        <taxon>Talaromyces sect. Islandici</taxon>
    </lineage>
</organism>